<keyword evidence="11" id="KW-1185">Reference proteome</keyword>
<evidence type="ECO:0000256" key="5">
    <source>
        <dbReference type="ARBA" id="ARBA00023136"/>
    </source>
</evidence>
<dbReference type="KEGG" id="bliq:INP51_12720"/>
<dbReference type="InterPro" id="IPR028082">
    <property type="entry name" value="Peripla_BP_I"/>
</dbReference>
<accession>A0A7M2RF21</accession>
<protein>
    <submittedName>
        <fullName evidence="10">BMP family ABC transporter substrate-binding protein</fullName>
    </submittedName>
</protein>
<feature type="compositionally biased region" description="Low complexity" evidence="7">
    <location>
        <begin position="49"/>
        <end position="58"/>
    </location>
</feature>
<dbReference type="Pfam" id="PF02608">
    <property type="entry name" value="Bmp"/>
    <property type="match status" value="1"/>
</dbReference>
<evidence type="ECO:0000256" key="1">
    <source>
        <dbReference type="ARBA" id="ARBA00004193"/>
    </source>
</evidence>
<feature type="signal peptide" evidence="8">
    <location>
        <begin position="1"/>
        <end position="33"/>
    </location>
</feature>
<dbReference type="GO" id="GO:0005886">
    <property type="term" value="C:plasma membrane"/>
    <property type="evidence" value="ECO:0007669"/>
    <property type="project" value="UniProtKB-SubCell"/>
</dbReference>
<comment type="similarity">
    <text evidence="2">Belongs to the BMP lipoprotein family.</text>
</comment>
<dbReference type="RefSeq" id="WP_193735211.1">
    <property type="nucleotide sequence ID" value="NZ_CP063304.1"/>
</dbReference>
<dbReference type="Gene3D" id="3.40.50.2300">
    <property type="match status" value="2"/>
</dbReference>
<keyword evidence="4 8" id="KW-0732">Signal</keyword>
<comment type="subcellular location">
    <subcellularLocation>
        <location evidence="1">Cell membrane</location>
        <topology evidence="1">Lipid-anchor</topology>
    </subcellularLocation>
</comment>
<dbReference type="InterPro" id="IPR050957">
    <property type="entry name" value="BMP_lipoprotein"/>
</dbReference>
<reference evidence="10 11" key="1">
    <citation type="submission" date="2020-10" db="EMBL/GenBank/DDBJ databases">
        <title>Blautia liquoris sp.nov., isolated from the mud in a fermentation cellar used for the production of Chinese strong-flavoured liquor.</title>
        <authorList>
            <person name="Lu L."/>
        </authorList>
    </citation>
    <scope>NUCLEOTIDE SEQUENCE [LARGE SCALE GENOMIC DNA]</scope>
    <source>
        <strain evidence="10 11">LZLJ-3</strain>
    </source>
</reference>
<dbReference type="AlphaFoldDB" id="A0A7M2RF21"/>
<gene>
    <name evidence="10" type="ORF">INP51_12720</name>
</gene>
<evidence type="ECO:0000256" key="4">
    <source>
        <dbReference type="ARBA" id="ARBA00022729"/>
    </source>
</evidence>
<dbReference type="InterPro" id="IPR003760">
    <property type="entry name" value="PnrA-like"/>
</dbReference>
<feature type="chain" id="PRO_5032488132" evidence="8">
    <location>
        <begin position="34"/>
        <end position="355"/>
    </location>
</feature>
<evidence type="ECO:0000256" key="7">
    <source>
        <dbReference type="SAM" id="MobiDB-lite"/>
    </source>
</evidence>
<sequence>MSNKKYNMEGFTMKKMLAVLVASIMTISMTACGKTVPEGSGTKEESKSKVSTSSNSTGRKAAMVTAQPLGDKGVTDNTYEGFKKGCEEFGYDPTVIEVKEGEYEETLRSLAQEKYDIIMPCWGALEDACSKVSADFPDSKFILVYSKIDLPNVKSLMSKQEEGSYLAGVDAAKTTKTNHIAFMGGSDNPTINQFRAGFEAGARSINPDINIDATWVGSFTDPAKAKDLALMLYDQGADIIYVAAAASSTGVFDAAKETGGQVVGCDVDQNDLVPGQVIGSMVIDYGSWVYQCFQEENDTGLKFGPYTYGLDNNGLDFVLPKDSTYKTDDEVVNLLKDTKKDIIDGKINVSEVPEE</sequence>
<feature type="domain" description="ABC transporter substrate-binding protein PnrA-like" evidence="9">
    <location>
        <begin position="60"/>
        <end position="340"/>
    </location>
</feature>
<keyword evidence="6" id="KW-0449">Lipoprotein</keyword>
<dbReference type="SUPFAM" id="SSF53822">
    <property type="entry name" value="Periplasmic binding protein-like I"/>
    <property type="match status" value="1"/>
</dbReference>
<keyword evidence="5" id="KW-0472">Membrane</keyword>
<evidence type="ECO:0000256" key="6">
    <source>
        <dbReference type="ARBA" id="ARBA00023288"/>
    </source>
</evidence>
<keyword evidence="3" id="KW-1003">Cell membrane</keyword>
<evidence type="ECO:0000256" key="3">
    <source>
        <dbReference type="ARBA" id="ARBA00022475"/>
    </source>
</evidence>
<dbReference type="PROSITE" id="PS51257">
    <property type="entry name" value="PROKAR_LIPOPROTEIN"/>
    <property type="match status" value="1"/>
</dbReference>
<dbReference type="PANTHER" id="PTHR34296">
    <property type="entry name" value="TRANSCRIPTIONAL ACTIVATOR PROTEIN MED"/>
    <property type="match status" value="1"/>
</dbReference>
<dbReference type="EMBL" id="CP063304">
    <property type="protein sequence ID" value="QOV18849.1"/>
    <property type="molecule type" value="Genomic_DNA"/>
</dbReference>
<organism evidence="10 11">
    <name type="scientific">Blautia liquoris</name>
    <dbReference type="NCBI Taxonomy" id="2779518"/>
    <lineage>
        <taxon>Bacteria</taxon>
        <taxon>Bacillati</taxon>
        <taxon>Bacillota</taxon>
        <taxon>Clostridia</taxon>
        <taxon>Lachnospirales</taxon>
        <taxon>Lachnospiraceae</taxon>
        <taxon>Blautia</taxon>
    </lineage>
</organism>
<evidence type="ECO:0000313" key="11">
    <source>
        <dbReference type="Proteomes" id="UP000593601"/>
    </source>
</evidence>
<dbReference type="PANTHER" id="PTHR34296:SF2">
    <property type="entry name" value="ABC TRANSPORTER GUANOSINE-BINDING PROTEIN NUPN"/>
    <property type="match status" value="1"/>
</dbReference>
<evidence type="ECO:0000256" key="8">
    <source>
        <dbReference type="SAM" id="SignalP"/>
    </source>
</evidence>
<proteinExistence type="inferred from homology"/>
<evidence type="ECO:0000256" key="2">
    <source>
        <dbReference type="ARBA" id="ARBA00008610"/>
    </source>
</evidence>
<dbReference type="CDD" id="cd19964">
    <property type="entry name" value="PBP1_BMP-like"/>
    <property type="match status" value="1"/>
</dbReference>
<dbReference type="Proteomes" id="UP000593601">
    <property type="component" value="Chromosome"/>
</dbReference>
<evidence type="ECO:0000313" key="10">
    <source>
        <dbReference type="EMBL" id="QOV18849.1"/>
    </source>
</evidence>
<name>A0A7M2RF21_9FIRM</name>
<feature type="region of interest" description="Disordered" evidence="7">
    <location>
        <begin position="34"/>
        <end position="60"/>
    </location>
</feature>
<evidence type="ECO:0000259" key="9">
    <source>
        <dbReference type="Pfam" id="PF02608"/>
    </source>
</evidence>